<gene>
    <name evidence="19" type="ordered locus">SELR_04950</name>
</gene>
<dbReference type="eggNOG" id="COG0772">
    <property type="taxonomic scope" value="Bacteria"/>
</dbReference>
<feature type="transmembrane region" description="Helical" evidence="18">
    <location>
        <begin position="119"/>
        <end position="136"/>
    </location>
</feature>
<dbReference type="EC" id="2.4.99.28" evidence="14"/>
<dbReference type="GO" id="GO:0015648">
    <property type="term" value="F:lipid-linked peptidoglycan transporter activity"/>
    <property type="evidence" value="ECO:0007669"/>
    <property type="project" value="TreeGrafter"/>
</dbReference>
<dbReference type="GO" id="GO:0005886">
    <property type="term" value="C:plasma membrane"/>
    <property type="evidence" value="ECO:0007669"/>
    <property type="project" value="TreeGrafter"/>
</dbReference>
<evidence type="ECO:0000256" key="4">
    <source>
        <dbReference type="ARBA" id="ARBA00022692"/>
    </source>
</evidence>
<evidence type="ECO:0000256" key="10">
    <source>
        <dbReference type="ARBA" id="ARBA00033270"/>
    </source>
</evidence>
<feature type="transmembrane region" description="Helical" evidence="18">
    <location>
        <begin position="12"/>
        <end position="37"/>
    </location>
</feature>
<comment type="function">
    <text evidence="16">Peptidoglycan polymerase that is essential for cell division.</text>
</comment>
<dbReference type="GO" id="GO:0008955">
    <property type="term" value="F:peptidoglycan glycosyltransferase activity"/>
    <property type="evidence" value="ECO:0007669"/>
    <property type="project" value="UniProtKB-EC"/>
</dbReference>
<feature type="compositionally biased region" description="Basic and acidic residues" evidence="17">
    <location>
        <begin position="369"/>
        <end position="381"/>
    </location>
</feature>
<dbReference type="HOGENOM" id="CLU_029243_0_1_9"/>
<feature type="transmembrane region" description="Helical" evidence="18">
    <location>
        <begin position="80"/>
        <end position="99"/>
    </location>
</feature>
<keyword evidence="8 18" id="KW-0472">Membrane</keyword>
<comment type="similarity">
    <text evidence="11">Belongs to the SEDS family. FtsW subfamily.</text>
</comment>
<dbReference type="Proteomes" id="UP000007887">
    <property type="component" value="Chromosome"/>
</dbReference>
<feature type="transmembrane region" description="Helical" evidence="18">
    <location>
        <begin position="49"/>
        <end position="68"/>
    </location>
</feature>
<evidence type="ECO:0000256" key="16">
    <source>
        <dbReference type="ARBA" id="ARBA00049966"/>
    </source>
</evidence>
<reference evidence="19 20" key="1">
    <citation type="submission" date="2011-10" db="EMBL/GenBank/DDBJ databases">
        <title>Whole genome sequence of Selenomonas ruminantium subsp. lactilytica TAM6421.</title>
        <authorList>
            <person name="Oguchi A."/>
            <person name="Ankai A."/>
            <person name="Kaneko J."/>
            <person name="Yamada-Narita S."/>
            <person name="Fukui S."/>
            <person name="Takahashi M."/>
            <person name="Onodera T."/>
            <person name="Kojima S."/>
            <person name="Fushimi T."/>
            <person name="Abe N."/>
            <person name="Kamio Y."/>
            <person name="Yamazaki S."/>
            <person name="Fujita N."/>
        </authorList>
    </citation>
    <scope>NUCLEOTIDE SEQUENCE [LARGE SCALE GENOMIC DNA]</scope>
    <source>
        <strain evidence="20">NBRC 103574 / TAM6421</strain>
    </source>
</reference>
<protein>
    <recommendedName>
        <fullName evidence="12">Probable peptidoglycan glycosyltransferase FtsW</fullName>
        <ecNumber evidence="14">2.4.99.28</ecNumber>
    </recommendedName>
    <alternativeName>
        <fullName evidence="13">Cell division protein FtsW</fullName>
    </alternativeName>
    <alternativeName>
        <fullName evidence="10">Cell wall polymerase</fullName>
    </alternativeName>
    <alternativeName>
        <fullName evidence="9">Peptidoglycan polymerase</fullName>
    </alternativeName>
</protein>
<sequence length="391" mass="42815">MRIRKKLWNNDAEPILVIMVVLMVLGTINVFSSSFVLGTTDYNDPYHFLTRHLGVMIGGIVLFFCFRHINYRRWQSLRGLMFWVILGTFLALVGVLIPSIGTEVNGARRWLFGVQPAELAKLIALMLASSTLVTRIKKGKANSWGNVINPQYGLILLMAVLIELEPDMGTAAIVLGVPVVMAVVAGMSPKYVMVVIGALAAVVVVAVNIQPYRMARLKVWFDPWADAQGMGYQTVQSLSTIGSGGFWGMGLGEGVSKYAYLPEAHTDFAFAIFSQEHGYMGNLLVFLLLALLVLFCVRIANRAPDEYGQILSMGIMVLIAGQAVANIMMVGGILPVVGVPLPFISYGGSSLMVTMMAMGMLMNVCDHGKDHKKDTSEEKKQPARPKLRLVK</sequence>
<dbReference type="KEGG" id="sri:SELR_04950"/>
<keyword evidence="6" id="KW-0573">Peptidoglycan synthesis</keyword>
<keyword evidence="2" id="KW-0328">Glycosyltransferase</keyword>
<evidence type="ECO:0000313" key="19">
    <source>
        <dbReference type="EMBL" id="BAL82203.1"/>
    </source>
</evidence>
<dbReference type="PATRIC" id="fig|927704.6.peg.507"/>
<keyword evidence="4 18" id="KW-0812">Transmembrane</keyword>
<dbReference type="InterPro" id="IPR018365">
    <property type="entry name" value="Cell_cycle_FtsW-rel_CS"/>
</dbReference>
<dbReference type="EMBL" id="AP012292">
    <property type="protein sequence ID" value="BAL82203.1"/>
    <property type="molecule type" value="Genomic_DNA"/>
</dbReference>
<feature type="transmembrane region" description="Helical" evidence="18">
    <location>
        <begin position="313"/>
        <end position="337"/>
    </location>
</feature>
<comment type="catalytic activity">
    <reaction evidence="15">
        <text>[GlcNAc-(1-&gt;4)-Mur2Ac(oyl-L-Ala-gamma-D-Glu-L-Lys-D-Ala-D-Ala)](n)-di-trans,octa-cis-undecaprenyl diphosphate + beta-D-GlcNAc-(1-&gt;4)-Mur2Ac(oyl-L-Ala-gamma-D-Glu-L-Lys-D-Ala-D-Ala)-di-trans,octa-cis-undecaprenyl diphosphate = [GlcNAc-(1-&gt;4)-Mur2Ac(oyl-L-Ala-gamma-D-Glu-L-Lys-D-Ala-D-Ala)](n+1)-di-trans,octa-cis-undecaprenyl diphosphate + di-trans,octa-cis-undecaprenyl diphosphate + H(+)</text>
        <dbReference type="Rhea" id="RHEA:23708"/>
        <dbReference type="Rhea" id="RHEA-COMP:9602"/>
        <dbReference type="Rhea" id="RHEA-COMP:9603"/>
        <dbReference type="ChEBI" id="CHEBI:15378"/>
        <dbReference type="ChEBI" id="CHEBI:58405"/>
        <dbReference type="ChEBI" id="CHEBI:60033"/>
        <dbReference type="ChEBI" id="CHEBI:78435"/>
        <dbReference type="EC" id="2.4.99.28"/>
    </reaction>
</comment>
<evidence type="ECO:0000256" key="3">
    <source>
        <dbReference type="ARBA" id="ARBA00022679"/>
    </source>
</evidence>
<feature type="transmembrane region" description="Helical" evidence="18">
    <location>
        <begin position="283"/>
        <end position="301"/>
    </location>
</feature>
<dbReference type="AlphaFoldDB" id="I0GN66"/>
<feature type="transmembrane region" description="Helical" evidence="18">
    <location>
        <begin position="168"/>
        <end position="185"/>
    </location>
</feature>
<dbReference type="PROSITE" id="PS00428">
    <property type="entry name" value="FTSW_RODA_SPOVE"/>
    <property type="match status" value="1"/>
</dbReference>
<dbReference type="GO" id="GO:0051301">
    <property type="term" value="P:cell division"/>
    <property type="evidence" value="ECO:0007669"/>
    <property type="project" value="InterPro"/>
</dbReference>
<dbReference type="GO" id="GO:0009252">
    <property type="term" value="P:peptidoglycan biosynthetic process"/>
    <property type="evidence" value="ECO:0007669"/>
    <property type="project" value="UniProtKB-KW"/>
</dbReference>
<dbReference type="PANTHER" id="PTHR30474">
    <property type="entry name" value="CELL CYCLE PROTEIN"/>
    <property type="match status" value="1"/>
</dbReference>
<evidence type="ECO:0000256" key="12">
    <source>
        <dbReference type="ARBA" id="ARBA00041185"/>
    </source>
</evidence>
<evidence type="ECO:0000256" key="8">
    <source>
        <dbReference type="ARBA" id="ARBA00023136"/>
    </source>
</evidence>
<comment type="subcellular location">
    <subcellularLocation>
        <location evidence="1">Membrane</location>
        <topology evidence="1">Multi-pass membrane protein</topology>
    </subcellularLocation>
</comment>
<feature type="compositionally biased region" description="Basic residues" evidence="17">
    <location>
        <begin position="382"/>
        <end position="391"/>
    </location>
</feature>
<dbReference type="OrthoDB" id="9812661at2"/>
<organism evidence="19 20">
    <name type="scientific">Selenomonas ruminantium subsp. lactilytica (strain NBRC 103574 / TAM6421)</name>
    <dbReference type="NCBI Taxonomy" id="927704"/>
    <lineage>
        <taxon>Bacteria</taxon>
        <taxon>Bacillati</taxon>
        <taxon>Bacillota</taxon>
        <taxon>Negativicutes</taxon>
        <taxon>Selenomonadales</taxon>
        <taxon>Selenomonadaceae</taxon>
        <taxon>Selenomonas</taxon>
    </lineage>
</organism>
<accession>I0GN66</accession>
<dbReference type="GO" id="GO:0008360">
    <property type="term" value="P:regulation of cell shape"/>
    <property type="evidence" value="ECO:0007669"/>
    <property type="project" value="UniProtKB-KW"/>
</dbReference>
<feature type="transmembrane region" description="Helical" evidence="18">
    <location>
        <begin position="192"/>
        <end position="212"/>
    </location>
</feature>
<evidence type="ECO:0000256" key="7">
    <source>
        <dbReference type="ARBA" id="ARBA00022989"/>
    </source>
</evidence>
<evidence type="ECO:0000256" key="5">
    <source>
        <dbReference type="ARBA" id="ARBA00022960"/>
    </source>
</evidence>
<keyword evidence="3" id="KW-0808">Transferase</keyword>
<evidence type="ECO:0000256" key="17">
    <source>
        <dbReference type="SAM" id="MobiDB-lite"/>
    </source>
</evidence>
<dbReference type="InterPro" id="IPR001182">
    <property type="entry name" value="FtsW/RodA"/>
</dbReference>
<dbReference type="RefSeq" id="WP_014423647.1">
    <property type="nucleotide sequence ID" value="NC_017068.1"/>
</dbReference>
<evidence type="ECO:0000256" key="1">
    <source>
        <dbReference type="ARBA" id="ARBA00004141"/>
    </source>
</evidence>
<evidence type="ECO:0000256" key="9">
    <source>
        <dbReference type="ARBA" id="ARBA00032370"/>
    </source>
</evidence>
<evidence type="ECO:0000313" key="20">
    <source>
        <dbReference type="Proteomes" id="UP000007887"/>
    </source>
</evidence>
<dbReference type="Pfam" id="PF01098">
    <property type="entry name" value="FTSW_RODA_SPOVE"/>
    <property type="match status" value="1"/>
</dbReference>
<feature type="transmembrane region" description="Helical" evidence="18">
    <location>
        <begin position="343"/>
        <end position="364"/>
    </location>
</feature>
<evidence type="ECO:0000256" key="15">
    <source>
        <dbReference type="ARBA" id="ARBA00049902"/>
    </source>
</evidence>
<name>I0GN66_SELRL</name>
<dbReference type="GO" id="GO:0032153">
    <property type="term" value="C:cell division site"/>
    <property type="evidence" value="ECO:0007669"/>
    <property type="project" value="TreeGrafter"/>
</dbReference>
<evidence type="ECO:0000256" key="14">
    <source>
        <dbReference type="ARBA" id="ARBA00044770"/>
    </source>
</evidence>
<evidence type="ECO:0000256" key="11">
    <source>
        <dbReference type="ARBA" id="ARBA00038053"/>
    </source>
</evidence>
<evidence type="ECO:0000256" key="18">
    <source>
        <dbReference type="SAM" id="Phobius"/>
    </source>
</evidence>
<feature type="region of interest" description="Disordered" evidence="17">
    <location>
        <begin position="369"/>
        <end position="391"/>
    </location>
</feature>
<keyword evidence="7 18" id="KW-1133">Transmembrane helix</keyword>
<proteinExistence type="inferred from homology"/>
<dbReference type="PANTHER" id="PTHR30474:SF2">
    <property type="entry name" value="PEPTIDOGLYCAN GLYCOSYLTRANSFERASE FTSW-RELATED"/>
    <property type="match status" value="1"/>
</dbReference>
<evidence type="ECO:0000256" key="6">
    <source>
        <dbReference type="ARBA" id="ARBA00022984"/>
    </source>
</evidence>
<evidence type="ECO:0000256" key="13">
    <source>
        <dbReference type="ARBA" id="ARBA00041418"/>
    </source>
</evidence>
<feature type="transmembrane region" description="Helical" evidence="18">
    <location>
        <begin position="143"/>
        <end position="162"/>
    </location>
</feature>
<keyword evidence="5" id="KW-0133">Cell shape</keyword>
<evidence type="ECO:0000256" key="2">
    <source>
        <dbReference type="ARBA" id="ARBA00022676"/>
    </source>
</evidence>